<name>A0A814XAM2_ADIRI</name>
<evidence type="ECO:0000313" key="3">
    <source>
        <dbReference type="EMBL" id="CAF1461558.1"/>
    </source>
</evidence>
<feature type="region of interest" description="Disordered" evidence="1">
    <location>
        <begin position="1"/>
        <end position="20"/>
    </location>
</feature>
<sequence length="152" mass="17818">MSSESTINESDQTLQPPFKMPRAPPHVYSCFVVNRTQHPVECMVHYDGRPGEDKFNEDVHVTIPANDEKFFPRRLFQPDLPDSYCKWVKIVTHIKVKKHNGKVLEVDYPFDHVHCPVRNWEFHVCDDGDILSKPPSRPVNLLKYEGLDEYER</sequence>
<organism evidence="2 4">
    <name type="scientific">Adineta ricciae</name>
    <name type="common">Rotifer</name>
    <dbReference type="NCBI Taxonomy" id="249248"/>
    <lineage>
        <taxon>Eukaryota</taxon>
        <taxon>Metazoa</taxon>
        <taxon>Spiralia</taxon>
        <taxon>Gnathifera</taxon>
        <taxon>Rotifera</taxon>
        <taxon>Eurotatoria</taxon>
        <taxon>Bdelloidea</taxon>
        <taxon>Adinetida</taxon>
        <taxon>Adinetidae</taxon>
        <taxon>Adineta</taxon>
    </lineage>
</organism>
<accession>A0A814XAM2</accession>
<dbReference type="AlphaFoldDB" id="A0A814XAM2"/>
<dbReference type="Proteomes" id="UP000663852">
    <property type="component" value="Unassembled WGS sequence"/>
</dbReference>
<comment type="caution">
    <text evidence="2">The sequence shown here is derived from an EMBL/GenBank/DDBJ whole genome shotgun (WGS) entry which is preliminary data.</text>
</comment>
<dbReference type="OrthoDB" id="9972802at2759"/>
<keyword evidence="4" id="KW-1185">Reference proteome</keyword>
<evidence type="ECO:0000313" key="2">
    <source>
        <dbReference type="EMBL" id="CAF1208713.1"/>
    </source>
</evidence>
<dbReference type="EMBL" id="CAJNOR010001845">
    <property type="protein sequence ID" value="CAF1208713.1"/>
    <property type="molecule type" value="Genomic_DNA"/>
</dbReference>
<feature type="compositionally biased region" description="Polar residues" evidence="1">
    <location>
        <begin position="1"/>
        <end position="15"/>
    </location>
</feature>
<reference evidence="2" key="1">
    <citation type="submission" date="2021-02" db="EMBL/GenBank/DDBJ databases">
        <authorList>
            <person name="Nowell W R."/>
        </authorList>
    </citation>
    <scope>NUCLEOTIDE SEQUENCE</scope>
</reference>
<dbReference type="EMBL" id="CAJNOJ010000478">
    <property type="protein sequence ID" value="CAF1461558.1"/>
    <property type="molecule type" value="Genomic_DNA"/>
</dbReference>
<evidence type="ECO:0000313" key="4">
    <source>
        <dbReference type="Proteomes" id="UP000663828"/>
    </source>
</evidence>
<proteinExistence type="predicted"/>
<dbReference type="Proteomes" id="UP000663828">
    <property type="component" value="Unassembled WGS sequence"/>
</dbReference>
<gene>
    <name evidence="3" type="ORF">EDS130_LOCUS40192</name>
    <name evidence="2" type="ORF">XAT740_LOCUS24072</name>
</gene>
<evidence type="ECO:0000256" key="1">
    <source>
        <dbReference type="SAM" id="MobiDB-lite"/>
    </source>
</evidence>
<protein>
    <submittedName>
        <fullName evidence="2">Uncharacterized protein</fullName>
    </submittedName>
</protein>